<dbReference type="PANTHER" id="PTHR37313:SF2">
    <property type="entry name" value="UPF0749 PROTEIN YLXX"/>
    <property type="match status" value="1"/>
</dbReference>
<dbReference type="Pfam" id="PF05949">
    <property type="entry name" value="DUF881"/>
    <property type="match status" value="1"/>
</dbReference>
<evidence type="ECO:0000313" key="4">
    <source>
        <dbReference type="Proteomes" id="UP000247922"/>
    </source>
</evidence>
<dbReference type="OrthoDB" id="2439649at2"/>
<dbReference type="Proteomes" id="UP000247922">
    <property type="component" value="Unassembled WGS sequence"/>
</dbReference>
<dbReference type="RefSeq" id="WP_110250485.1">
    <property type="nucleotide sequence ID" value="NZ_QJJR01000002.1"/>
</dbReference>
<accession>A0A2V3WGN7</accession>
<keyword evidence="2" id="KW-0472">Membrane</keyword>
<comment type="similarity">
    <text evidence="1">Belongs to the UPF0749 family.</text>
</comment>
<evidence type="ECO:0000256" key="2">
    <source>
        <dbReference type="SAM" id="Phobius"/>
    </source>
</evidence>
<dbReference type="PANTHER" id="PTHR37313">
    <property type="entry name" value="UPF0749 PROTEIN RV1825"/>
    <property type="match status" value="1"/>
</dbReference>
<gene>
    <name evidence="3" type="ORF">DES38_102191</name>
</gene>
<keyword evidence="2" id="KW-1133">Transmembrane helix</keyword>
<proteinExistence type="inferred from homology"/>
<dbReference type="AlphaFoldDB" id="A0A2V3WGN7"/>
<name>A0A2V3WGN7_9BACI</name>
<dbReference type="EMBL" id="QJJR01000002">
    <property type="protein sequence ID" value="PXW92607.1"/>
    <property type="molecule type" value="Genomic_DNA"/>
</dbReference>
<organism evidence="3 4">
    <name type="scientific">Streptohalobacillus salinus</name>
    <dbReference type="NCBI Taxonomy" id="621096"/>
    <lineage>
        <taxon>Bacteria</taxon>
        <taxon>Bacillati</taxon>
        <taxon>Bacillota</taxon>
        <taxon>Bacilli</taxon>
        <taxon>Bacillales</taxon>
        <taxon>Bacillaceae</taxon>
        <taxon>Streptohalobacillus</taxon>
    </lineage>
</organism>
<dbReference type="InterPro" id="IPR010273">
    <property type="entry name" value="DUF881"/>
</dbReference>
<comment type="caution">
    <text evidence="3">The sequence shown here is derived from an EMBL/GenBank/DDBJ whole genome shotgun (WGS) entry which is preliminary data.</text>
</comment>
<protein>
    <submittedName>
        <fullName evidence="3">Uncharacterized protein YlxW (UPF0749 family)</fullName>
    </submittedName>
</protein>
<evidence type="ECO:0000256" key="1">
    <source>
        <dbReference type="ARBA" id="ARBA00009108"/>
    </source>
</evidence>
<sequence>MKNKSIWLFAFATLLIGFMISLHLNIKPETEQRDTRDLWEIRTALQTEQERRIELQEEFQSLTAMKNDYDTTSRLAQIQTLQSSIKELMAQAGLTRITAPGLEITWQADFQAVESDEPFPKITSELLNRFLNELNLYGAIAIAVEDERIVNHSAIRDVSGRVYVNQRPIRDLPVTIKVTADDLERLSNYLAVSQSREDLLLHNITIDVEEKEELDIPAFSDQLDLEFISITDDLETGDE</sequence>
<dbReference type="Gene3D" id="3.30.70.1880">
    <property type="entry name" value="Protein of unknown function DUF881"/>
    <property type="match status" value="1"/>
</dbReference>
<keyword evidence="2" id="KW-0812">Transmembrane</keyword>
<keyword evidence="4" id="KW-1185">Reference proteome</keyword>
<feature type="transmembrane region" description="Helical" evidence="2">
    <location>
        <begin position="6"/>
        <end position="26"/>
    </location>
</feature>
<evidence type="ECO:0000313" key="3">
    <source>
        <dbReference type="EMBL" id="PXW92607.1"/>
    </source>
</evidence>
<reference evidence="3 4" key="1">
    <citation type="submission" date="2018-05" db="EMBL/GenBank/DDBJ databases">
        <title>Genomic Encyclopedia of Type Strains, Phase IV (KMG-IV): sequencing the most valuable type-strain genomes for metagenomic binning, comparative biology and taxonomic classification.</title>
        <authorList>
            <person name="Goeker M."/>
        </authorList>
    </citation>
    <scope>NUCLEOTIDE SEQUENCE [LARGE SCALE GENOMIC DNA]</scope>
    <source>
        <strain evidence="3 4">DSM 22440</strain>
    </source>
</reference>